<reference evidence="1 2" key="1">
    <citation type="submission" date="2016-02" db="EMBL/GenBank/DDBJ databases">
        <title>Genome analysis of coral dinoflagellate symbionts highlights evolutionary adaptations to a symbiotic lifestyle.</title>
        <authorList>
            <person name="Aranda M."/>
            <person name="Li Y."/>
            <person name="Liew Y.J."/>
            <person name="Baumgarten S."/>
            <person name="Simakov O."/>
            <person name="Wilson M."/>
            <person name="Piel J."/>
            <person name="Ashoor H."/>
            <person name="Bougouffa S."/>
            <person name="Bajic V.B."/>
            <person name="Ryu T."/>
            <person name="Ravasi T."/>
            <person name="Bayer T."/>
            <person name="Micklem G."/>
            <person name="Kim H."/>
            <person name="Bhak J."/>
            <person name="Lajeunesse T.C."/>
            <person name="Voolstra C.R."/>
        </authorList>
    </citation>
    <scope>NUCLEOTIDE SEQUENCE [LARGE SCALE GENOMIC DNA]</scope>
    <source>
        <strain evidence="1 2">CCMP2467</strain>
    </source>
</reference>
<protein>
    <submittedName>
        <fullName evidence="1">Uncharacterized protein</fullName>
    </submittedName>
</protein>
<dbReference type="InterPro" id="IPR016024">
    <property type="entry name" value="ARM-type_fold"/>
</dbReference>
<gene>
    <name evidence="1" type="ORF">AK812_SmicGene30508</name>
</gene>
<comment type="caution">
    <text evidence="1">The sequence shown here is derived from an EMBL/GenBank/DDBJ whole genome shotgun (WGS) entry which is preliminary data.</text>
</comment>
<evidence type="ECO:0000313" key="1">
    <source>
        <dbReference type="EMBL" id="OLP88190.1"/>
    </source>
</evidence>
<dbReference type="AlphaFoldDB" id="A0A1Q9CZ77"/>
<dbReference type="EMBL" id="LSRX01000826">
    <property type="protein sequence ID" value="OLP88190.1"/>
    <property type="molecule type" value="Genomic_DNA"/>
</dbReference>
<sequence>MVMSIASSPVKGRGPQSFRSLRSWSAAVARDAGTGLMSMEALVELAQQGAYDKEAVQRLRASRSEALEELLKELWEPAMSVGLGGAWAVHAAWLASPERLAELATSGSHAVGVRALTALLKTDPARLIGLLGLPQAGGAVEGSPLSAARRRVSLRALGRLSHNALQGLVTEELLSELVSTDGASAARLLKGASPELIERWWPRLAVPSNTAVSIAARLPQLTLRLIVSSQQKQWADQELREVVSRCVASMPAALEFLELLAQQPEVSNEVAKNQPKLFLFILQGLSKKDPAPLFRALKPERCLSQEKLRSSGAAHYTFLEALAWQPYAEVEAEIKQRCSSSGPHAREAGLTSLFRCASREGPVAVRDALSFLEVRLRNEQDSVRAAVLREMAKAPVLLWQDVHLNSLRQLLTSSMQAKGSSSESLGVWQKLVEVLVANGAALRTEAGLGPCGAFGMEVRSQLTAADLWDQEVAAFGTSVLGHVARLEPQPAFVAFPWLVDLLRPSILALLDSEKVDEACALLARWEGTRLELLQRLPRAAFDVLLRETFATAIQEQAVRRLCRLGSSRWQSFVGFFGSELPWHTTLALAFLGSSEALCTNWDMLPEWQRAQFAAAAVQHLGSACRSMEICLLLAPLLQRLCDWPFSLAITGEQLGCWSPSKATSYNSSGSCKNTAWLALGPLSLQEFLGPRGGSQVREKCRLRLLLPALHCEELLGGVVEACVKVLKQEEEEEASASVSASASSTALAVARGRAGQLLDRLIPVLARADRAQELAPVLSAQLGRGNSKQVARSFQVLLRRLPGSSASETLEAALRSPRLKVAERVALLRDSSEQGLFHRPEGDFVALLESLYDTHRDVGGAVLVALCRMGQTSLLTRVSQDEKSLYQLQVFLRQLSPTSDIWNDEVAGVLATLCQRPHLGDQCLRSLADWARSDGAHDASTVAAVASAASEALTSEAETLWVPAAHCLVSLARLDSGPLVSLFGQLCTDCDAEGSDLLQASARLRILTKQLLGSQEKASEATLLAVAAAAFRAPSVLAQRAGLELWAARLHWQEPGKVLEALQSLPAPLNPILLPVLLSFCSESLKSQQPQGALRETCRALLEAETEPALVMLMAVVKFLFSGNWPPSTQVAAWVTEGETVEKRTASEFLQALAPRCRASASLQLLLNGLRSKEPSCVIA</sequence>
<evidence type="ECO:0000313" key="2">
    <source>
        <dbReference type="Proteomes" id="UP000186817"/>
    </source>
</evidence>
<dbReference type="SUPFAM" id="SSF48371">
    <property type="entry name" value="ARM repeat"/>
    <property type="match status" value="1"/>
</dbReference>
<proteinExistence type="predicted"/>
<dbReference type="Proteomes" id="UP000186817">
    <property type="component" value="Unassembled WGS sequence"/>
</dbReference>
<keyword evidence="2" id="KW-1185">Reference proteome</keyword>
<organism evidence="1 2">
    <name type="scientific">Symbiodinium microadriaticum</name>
    <name type="common">Dinoflagellate</name>
    <name type="synonym">Zooxanthella microadriatica</name>
    <dbReference type="NCBI Taxonomy" id="2951"/>
    <lineage>
        <taxon>Eukaryota</taxon>
        <taxon>Sar</taxon>
        <taxon>Alveolata</taxon>
        <taxon>Dinophyceae</taxon>
        <taxon>Suessiales</taxon>
        <taxon>Symbiodiniaceae</taxon>
        <taxon>Symbiodinium</taxon>
    </lineage>
</organism>
<name>A0A1Q9CZ77_SYMMI</name>
<accession>A0A1Q9CZ77</accession>
<dbReference type="OrthoDB" id="439525at2759"/>